<dbReference type="AlphaFoldDB" id="E6QBR2"/>
<gene>
    <name evidence="1" type="ORF">CARN5_1883</name>
</gene>
<reference evidence="1" key="1">
    <citation type="submission" date="2009-10" db="EMBL/GenBank/DDBJ databases">
        <title>Diversity of trophic interactions inside an arsenic-rich microbial ecosystem.</title>
        <authorList>
            <person name="Bertin P.N."/>
            <person name="Heinrich-Salmeron A."/>
            <person name="Pelletier E."/>
            <person name="Goulhen-Chollet F."/>
            <person name="Arsene-Ploetze F."/>
            <person name="Gallien S."/>
            <person name="Calteau A."/>
            <person name="Vallenet D."/>
            <person name="Casiot C."/>
            <person name="Chane-Woon-Ming B."/>
            <person name="Giloteaux L."/>
            <person name="Barakat M."/>
            <person name="Bonnefoy V."/>
            <person name="Bruneel O."/>
            <person name="Chandler M."/>
            <person name="Cleiss J."/>
            <person name="Duran R."/>
            <person name="Elbaz-Poulichet F."/>
            <person name="Fonknechten N."/>
            <person name="Lauga B."/>
            <person name="Mornico D."/>
            <person name="Ortet P."/>
            <person name="Schaeffer C."/>
            <person name="Siguier P."/>
            <person name="Alexander Thil Smith A."/>
            <person name="Van Dorsselaer A."/>
            <person name="Weissenbach J."/>
            <person name="Medigue C."/>
            <person name="Le Paslier D."/>
        </authorList>
    </citation>
    <scope>NUCLEOTIDE SEQUENCE</scope>
</reference>
<protein>
    <submittedName>
        <fullName evidence="1">Uncharacterized protein</fullName>
    </submittedName>
</protein>
<proteinExistence type="predicted"/>
<dbReference type="EMBL" id="CABP01000077">
    <property type="protein sequence ID" value="CBI04638.1"/>
    <property type="molecule type" value="Genomic_DNA"/>
</dbReference>
<organism evidence="1">
    <name type="scientific">mine drainage metagenome</name>
    <dbReference type="NCBI Taxonomy" id="410659"/>
    <lineage>
        <taxon>unclassified sequences</taxon>
        <taxon>metagenomes</taxon>
        <taxon>ecological metagenomes</taxon>
    </lineage>
</organism>
<comment type="caution">
    <text evidence="1">The sequence shown here is derived from an EMBL/GenBank/DDBJ whole genome shotgun (WGS) entry which is preliminary data.</text>
</comment>
<name>E6QBR2_9ZZZZ</name>
<accession>E6QBR2</accession>
<evidence type="ECO:0000313" key="1">
    <source>
        <dbReference type="EMBL" id="CBI04638.1"/>
    </source>
</evidence>
<sequence length="81" mass="8796">MLGATMSAFIFLCEISGVKPPKAVSIAFLWAGALRPRWVRSSPWRIPATGRDGGGKPSPGHQVNVLLVYTKARAITFGWRS</sequence>